<evidence type="ECO:0000313" key="5">
    <source>
        <dbReference type="Proteomes" id="UP000703661"/>
    </source>
</evidence>
<evidence type="ECO:0000256" key="3">
    <source>
        <dbReference type="RuleBase" id="RU003322"/>
    </source>
</evidence>
<dbReference type="InterPro" id="IPR029047">
    <property type="entry name" value="HSP70_peptide-bd_sf"/>
</dbReference>
<sequence length="551" mass="62654">MSILEGDNGPVFGANGPPKLIYTGPGVFTSHELLLSNWTEEGFLLVKDDTDKSLYEHPFNTVFNVEHPVSLRSRHKDDIRPDILGYQAFTLSDISSAYLKNLISLAESTIGRDIENIAIVLPDGQNVRTIAKEVFSHKIKGSYFDRVSTDDDDPNSDGSRMDDVSISLLPDGRKRYARIYKRSEVSIFPFNHGMHYRRGFLVYHLSNSTYEVSVHKVDGDSSEMLSSVHRRNLGGNNFSHRVIDHLLRTYNNKHGQDPAQNEIFLRRIVNEVEKAKSMLNTHDWAQINVQHPDSGGQDLSEKLTRHQFEDLNMDLFNKTFTLIDQAIKDSLEFKKDDIQEIVFSGRSANIPFLQSYIKQYFGVEKIYHGLIEPEYTVVQAAAKFHHWYQDRRHFGGEMCCFTDTPELLGIETAGGAMFLFTKQSSDPMDLREMYTFSTTKDNQDRVLIRVYKGQRRWTNQNIFLGEIELTGIAQAPKGIPQIRVRISTSSCNEYVNLSVMDTASGRINGTIFPAWTSISQQEKGLALEKGIDEVEPAGKMMSRIGNRQFNG</sequence>
<keyword evidence="5" id="KW-1185">Reference proteome</keyword>
<evidence type="ECO:0008006" key="6">
    <source>
        <dbReference type="Google" id="ProtNLM"/>
    </source>
</evidence>
<comment type="similarity">
    <text evidence="3">Belongs to the heat shock protein 70 family.</text>
</comment>
<dbReference type="AlphaFoldDB" id="A0A9P6MQB4"/>
<dbReference type="SUPFAM" id="SSF53067">
    <property type="entry name" value="Actin-like ATPase domain"/>
    <property type="match status" value="1"/>
</dbReference>
<evidence type="ECO:0000256" key="2">
    <source>
        <dbReference type="ARBA" id="ARBA00022840"/>
    </source>
</evidence>
<protein>
    <recommendedName>
        <fullName evidence="6">Hsp70 family chaperone</fullName>
    </recommendedName>
</protein>
<name>A0A9P6MQB4_9FUNG</name>
<organism evidence="4 5">
    <name type="scientific">Entomortierella chlamydospora</name>
    <dbReference type="NCBI Taxonomy" id="101097"/>
    <lineage>
        <taxon>Eukaryota</taxon>
        <taxon>Fungi</taxon>
        <taxon>Fungi incertae sedis</taxon>
        <taxon>Mucoromycota</taxon>
        <taxon>Mortierellomycotina</taxon>
        <taxon>Mortierellomycetes</taxon>
        <taxon>Mortierellales</taxon>
        <taxon>Mortierellaceae</taxon>
        <taxon>Entomortierella</taxon>
    </lineage>
</organism>
<dbReference type="GO" id="GO:0005524">
    <property type="term" value="F:ATP binding"/>
    <property type="evidence" value="ECO:0007669"/>
    <property type="project" value="UniProtKB-KW"/>
</dbReference>
<dbReference type="Pfam" id="PF00012">
    <property type="entry name" value="HSP70"/>
    <property type="match status" value="1"/>
</dbReference>
<evidence type="ECO:0000313" key="4">
    <source>
        <dbReference type="EMBL" id="KAG0009792.1"/>
    </source>
</evidence>
<dbReference type="PRINTS" id="PR00301">
    <property type="entry name" value="HEATSHOCK70"/>
</dbReference>
<dbReference type="SUPFAM" id="SSF100920">
    <property type="entry name" value="Heat shock protein 70kD (HSP70), peptide-binding domain"/>
    <property type="match status" value="1"/>
</dbReference>
<dbReference type="Gene3D" id="2.60.34.10">
    <property type="entry name" value="Substrate Binding Domain Of DNAk, Chain A, domain 1"/>
    <property type="match status" value="1"/>
</dbReference>
<dbReference type="FunFam" id="3.90.640.10:FF:000003">
    <property type="entry name" value="Molecular chaperone DnaK"/>
    <property type="match status" value="1"/>
</dbReference>
<accession>A0A9P6MQB4</accession>
<evidence type="ECO:0000256" key="1">
    <source>
        <dbReference type="ARBA" id="ARBA00022741"/>
    </source>
</evidence>
<dbReference type="InterPro" id="IPR013126">
    <property type="entry name" value="Hsp_70_fam"/>
</dbReference>
<dbReference type="Gene3D" id="3.90.640.10">
    <property type="entry name" value="Actin, Chain A, domain 4"/>
    <property type="match status" value="1"/>
</dbReference>
<dbReference type="Gene3D" id="3.30.420.40">
    <property type="match status" value="2"/>
</dbReference>
<dbReference type="OrthoDB" id="2430612at2759"/>
<gene>
    <name evidence="4" type="ORF">BGZ80_002048</name>
</gene>
<dbReference type="GO" id="GO:0140662">
    <property type="term" value="F:ATP-dependent protein folding chaperone"/>
    <property type="evidence" value="ECO:0007669"/>
    <property type="project" value="InterPro"/>
</dbReference>
<comment type="caution">
    <text evidence="4">The sequence shown here is derived from an EMBL/GenBank/DDBJ whole genome shotgun (WGS) entry which is preliminary data.</text>
</comment>
<dbReference type="InterPro" id="IPR043129">
    <property type="entry name" value="ATPase_NBD"/>
</dbReference>
<proteinExistence type="inferred from homology"/>
<dbReference type="PANTHER" id="PTHR19375">
    <property type="entry name" value="HEAT SHOCK PROTEIN 70KDA"/>
    <property type="match status" value="1"/>
</dbReference>
<dbReference type="EMBL" id="JAAAID010001496">
    <property type="protein sequence ID" value="KAG0009792.1"/>
    <property type="molecule type" value="Genomic_DNA"/>
</dbReference>
<reference evidence="4" key="1">
    <citation type="journal article" date="2020" name="Fungal Divers.">
        <title>Resolving the Mortierellaceae phylogeny through synthesis of multi-gene phylogenetics and phylogenomics.</title>
        <authorList>
            <person name="Vandepol N."/>
            <person name="Liber J."/>
            <person name="Desiro A."/>
            <person name="Na H."/>
            <person name="Kennedy M."/>
            <person name="Barry K."/>
            <person name="Grigoriev I.V."/>
            <person name="Miller A.N."/>
            <person name="O'Donnell K."/>
            <person name="Stajich J.E."/>
            <person name="Bonito G."/>
        </authorList>
    </citation>
    <scope>NUCLEOTIDE SEQUENCE</scope>
    <source>
        <strain evidence="4">NRRL 2769</strain>
    </source>
</reference>
<keyword evidence="1 3" id="KW-0547">Nucleotide-binding</keyword>
<dbReference type="Proteomes" id="UP000703661">
    <property type="component" value="Unassembled WGS sequence"/>
</dbReference>
<keyword evidence="2 3" id="KW-0067">ATP-binding</keyword>